<feature type="transmembrane region" description="Helical" evidence="11">
    <location>
        <begin position="21"/>
        <end position="38"/>
    </location>
</feature>
<keyword evidence="6 11" id="KW-0812">Transmembrane</keyword>
<keyword evidence="8 11" id="KW-0472">Membrane</keyword>
<comment type="similarity">
    <text evidence="9">Belongs to the GSP H family.</text>
</comment>
<dbReference type="Proteomes" id="UP000199415">
    <property type="component" value="Unassembled WGS sequence"/>
</dbReference>
<feature type="domain" description="General secretion pathway GspH" evidence="12">
    <location>
        <begin position="54"/>
        <end position="149"/>
    </location>
</feature>
<dbReference type="Pfam" id="PF07963">
    <property type="entry name" value="N_methyl"/>
    <property type="match status" value="1"/>
</dbReference>
<dbReference type="InterPro" id="IPR022346">
    <property type="entry name" value="T2SS_GspH"/>
</dbReference>
<dbReference type="PROSITE" id="PS00409">
    <property type="entry name" value="PROKAR_NTER_METHYL"/>
    <property type="match status" value="1"/>
</dbReference>
<evidence type="ECO:0000256" key="3">
    <source>
        <dbReference type="ARBA" id="ARBA00022475"/>
    </source>
</evidence>
<comment type="subcellular location">
    <subcellularLocation>
        <location evidence="1">Cell inner membrane</location>
        <topology evidence="1">Single-pass membrane protein</topology>
    </subcellularLocation>
</comment>
<reference evidence="13 14" key="1">
    <citation type="submission" date="2016-10" db="EMBL/GenBank/DDBJ databases">
        <authorList>
            <person name="de Groot N.N."/>
        </authorList>
    </citation>
    <scope>NUCLEOTIDE SEQUENCE [LARGE SCALE GENOMIC DNA]</scope>
    <source>
        <strain evidence="13 14">DSM 25584</strain>
    </source>
</reference>
<keyword evidence="5" id="KW-0997">Cell inner membrane</keyword>
<dbReference type="GO" id="GO:0015628">
    <property type="term" value="P:protein secretion by the type II secretion system"/>
    <property type="evidence" value="ECO:0007669"/>
    <property type="project" value="InterPro"/>
</dbReference>
<dbReference type="GO" id="GO:0015627">
    <property type="term" value="C:type II protein secretion system complex"/>
    <property type="evidence" value="ECO:0007669"/>
    <property type="project" value="InterPro"/>
</dbReference>
<dbReference type="InterPro" id="IPR045584">
    <property type="entry name" value="Pilin-like"/>
</dbReference>
<evidence type="ECO:0000256" key="2">
    <source>
        <dbReference type="ARBA" id="ARBA00021549"/>
    </source>
</evidence>
<keyword evidence="3" id="KW-1003">Cell membrane</keyword>
<evidence type="ECO:0000256" key="5">
    <source>
        <dbReference type="ARBA" id="ARBA00022519"/>
    </source>
</evidence>
<dbReference type="Gene3D" id="3.30.700.10">
    <property type="entry name" value="Glycoprotein, Type 4 Pilin"/>
    <property type="match status" value="1"/>
</dbReference>
<evidence type="ECO:0000256" key="9">
    <source>
        <dbReference type="ARBA" id="ARBA00025772"/>
    </source>
</evidence>
<dbReference type="InterPro" id="IPR012902">
    <property type="entry name" value="N_methyl_site"/>
</dbReference>
<evidence type="ECO:0000256" key="11">
    <source>
        <dbReference type="SAM" id="Phobius"/>
    </source>
</evidence>
<dbReference type="EMBL" id="FNCE01000017">
    <property type="protein sequence ID" value="SDG51113.1"/>
    <property type="molecule type" value="Genomic_DNA"/>
</dbReference>
<evidence type="ECO:0000313" key="13">
    <source>
        <dbReference type="EMBL" id="SDG51113.1"/>
    </source>
</evidence>
<evidence type="ECO:0000313" key="14">
    <source>
        <dbReference type="Proteomes" id="UP000199415"/>
    </source>
</evidence>
<dbReference type="OrthoDB" id="7366901at2"/>
<protein>
    <recommendedName>
        <fullName evidence="2">Type II secretion system protein H</fullName>
    </recommendedName>
    <alternativeName>
        <fullName evidence="10">General secretion pathway protein H</fullName>
    </alternativeName>
</protein>
<evidence type="ECO:0000256" key="8">
    <source>
        <dbReference type="ARBA" id="ARBA00023136"/>
    </source>
</evidence>
<evidence type="ECO:0000256" key="6">
    <source>
        <dbReference type="ARBA" id="ARBA00022692"/>
    </source>
</evidence>
<dbReference type="SUPFAM" id="SSF54523">
    <property type="entry name" value="Pili subunits"/>
    <property type="match status" value="1"/>
</dbReference>
<evidence type="ECO:0000256" key="10">
    <source>
        <dbReference type="ARBA" id="ARBA00030775"/>
    </source>
</evidence>
<dbReference type="Pfam" id="PF12019">
    <property type="entry name" value="GspH"/>
    <property type="match status" value="1"/>
</dbReference>
<organism evidence="13 14">
    <name type="scientific">Limimonas halophila</name>
    <dbReference type="NCBI Taxonomy" id="1082479"/>
    <lineage>
        <taxon>Bacteria</taxon>
        <taxon>Pseudomonadati</taxon>
        <taxon>Pseudomonadota</taxon>
        <taxon>Alphaproteobacteria</taxon>
        <taxon>Rhodospirillales</taxon>
        <taxon>Rhodovibrionaceae</taxon>
        <taxon>Limimonas</taxon>
    </lineage>
</organism>
<dbReference type="RefSeq" id="WP_090022172.1">
    <property type="nucleotide sequence ID" value="NZ_FNCE01000017.1"/>
</dbReference>
<keyword evidence="7 11" id="KW-1133">Transmembrane helix</keyword>
<dbReference type="GO" id="GO:0005886">
    <property type="term" value="C:plasma membrane"/>
    <property type="evidence" value="ECO:0007669"/>
    <property type="project" value="UniProtKB-SubCell"/>
</dbReference>
<proteinExistence type="inferred from homology"/>
<evidence type="ECO:0000256" key="1">
    <source>
        <dbReference type="ARBA" id="ARBA00004377"/>
    </source>
</evidence>
<dbReference type="STRING" id="1082479.SAMN05216241_1177"/>
<sequence>MVERRRRRHFLNPVGQHGFTLIELLVVLAVMGLIAALASPQLQRVLPGVEMDAEARTLAAALRETRARAVRTGRPAALTLDLRARQYAVPGDPPHALPEGIAVDAVTAVSTVAEGGRRVAYRFFPDGTALGGRITLTRGGEALTVGVDWMTGRVSIADG</sequence>
<dbReference type="AlphaFoldDB" id="A0A1G7UUA5"/>
<gene>
    <name evidence="13" type="ORF">SAMN05216241_1177</name>
</gene>
<accession>A0A1G7UUA5</accession>
<keyword evidence="4" id="KW-0488">Methylation</keyword>
<keyword evidence="14" id="KW-1185">Reference proteome</keyword>
<evidence type="ECO:0000256" key="7">
    <source>
        <dbReference type="ARBA" id="ARBA00022989"/>
    </source>
</evidence>
<evidence type="ECO:0000259" key="12">
    <source>
        <dbReference type="Pfam" id="PF12019"/>
    </source>
</evidence>
<evidence type="ECO:0000256" key="4">
    <source>
        <dbReference type="ARBA" id="ARBA00022481"/>
    </source>
</evidence>
<name>A0A1G7UUA5_9PROT</name>
<dbReference type="NCBIfam" id="TIGR02532">
    <property type="entry name" value="IV_pilin_GFxxxE"/>
    <property type="match status" value="1"/>
</dbReference>